<dbReference type="Proteomes" id="UP000696485">
    <property type="component" value="Unassembled WGS sequence"/>
</dbReference>
<evidence type="ECO:0000313" key="2">
    <source>
        <dbReference type="Proteomes" id="UP000696485"/>
    </source>
</evidence>
<accession>A0A9P5VJR6</accession>
<dbReference type="AlphaFoldDB" id="A0A9P5VJR6"/>
<keyword evidence="2" id="KW-1185">Reference proteome</keyword>
<protein>
    <submittedName>
        <fullName evidence="1">Uncharacterized protein</fullName>
    </submittedName>
</protein>
<comment type="caution">
    <text evidence="1">The sequence shown here is derived from an EMBL/GenBank/DDBJ whole genome shotgun (WGS) entry which is preliminary data.</text>
</comment>
<organism evidence="1 2">
    <name type="scientific">Podila minutissima</name>
    <dbReference type="NCBI Taxonomy" id="64525"/>
    <lineage>
        <taxon>Eukaryota</taxon>
        <taxon>Fungi</taxon>
        <taxon>Fungi incertae sedis</taxon>
        <taxon>Mucoromycota</taxon>
        <taxon>Mortierellomycotina</taxon>
        <taxon>Mortierellomycetes</taxon>
        <taxon>Mortierellales</taxon>
        <taxon>Mortierellaceae</taxon>
        <taxon>Podila</taxon>
    </lineage>
</organism>
<evidence type="ECO:0000313" key="1">
    <source>
        <dbReference type="EMBL" id="KAF9327740.1"/>
    </source>
</evidence>
<name>A0A9P5VJR6_9FUNG</name>
<sequence length="188" mass="21378">MITKRKADTDLTKEKIAKKAAGSSNKDEATLVKVQFFFQDPPKVNHLIKSVRLEEFDALLNRDQRLETGDDGDNEEKTRYAGFQIRQHGSEESRHRALKAALYFRSRFQMMAAQGSKGQLHKVGFNKANRHFKDLVRDISRVEPDLKGVTACALVSLYLKIVSAKRYLDARLAFEKQACIKVFTATTV</sequence>
<reference evidence="1" key="1">
    <citation type="journal article" date="2020" name="Fungal Divers.">
        <title>Resolving the Mortierellaceae phylogeny through synthesis of multi-gene phylogenetics and phylogenomics.</title>
        <authorList>
            <person name="Vandepol N."/>
            <person name="Liber J."/>
            <person name="Desiro A."/>
            <person name="Na H."/>
            <person name="Kennedy M."/>
            <person name="Barry K."/>
            <person name="Grigoriev I.V."/>
            <person name="Miller A.N."/>
            <person name="O'Donnell K."/>
            <person name="Stajich J.E."/>
            <person name="Bonito G."/>
        </authorList>
    </citation>
    <scope>NUCLEOTIDE SEQUENCE</scope>
    <source>
        <strain evidence="1">NVP1</strain>
    </source>
</reference>
<dbReference type="EMBL" id="JAAAUY010000633">
    <property type="protein sequence ID" value="KAF9327740.1"/>
    <property type="molecule type" value="Genomic_DNA"/>
</dbReference>
<gene>
    <name evidence="1" type="ORF">BG006_008998</name>
</gene>
<proteinExistence type="predicted"/>